<sequence length="120" mass="13728">MEVFIGELPWSIEGNVIALKPQTLEEAITITQRTLHCQVSNLQQGGSSDQELQKQRVSHWKQPTTSIHNLSCLRRERALQKSVLKSKQQCPWKSILAERQERSPRPERSHGYIPSKPTSS</sequence>
<feature type="region of interest" description="Disordered" evidence="1">
    <location>
        <begin position="95"/>
        <end position="120"/>
    </location>
</feature>
<evidence type="ECO:0000313" key="3">
    <source>
        <dbReference type="Proteomes" id="UP001151760"/>
    </source>
</evidence>
<protein>
    <submittedName>
        <fullName evidence="2">Uncharacterized protein</fullName>
    </submittedName>
</protein>
<feature type="compositionally biased region" description="Basic and acidic residues" evidence="1">
    <location>
        <begin position="96"/>
        <end position="110"/>
    </location>
</feature>
<accession>A0ABQ5I2L8</accession>
<dbReference type="Proteomes" id="UP001151760">
    <property type="component" value="Unassembled WGS sequence"/>
</dbReference>
<evidence type="ECO:0000256" key="1">
    <source>
        <dbReference type="SAM" id="MobiDB-lite"/>
    </source>
</evidence>
<keyword evidence="3" id="KW-1185">Reference proteome</keyword>
<dbReference type="EMBL" id="BQNB010020260">
    <property type="protein sequence ID" value="GJT94054.1"/>
    <property type="molecule type" value="Genomic_DNA"/>
</dbReference>
<evidence type="ECO:0000313" key="2">
    <source>
        <dbReference type="EMBL" id="GJT94054.1"/>
    </source>
</evidence>
<organism evidence="2 3">
    <name type="scientific">Tanacetum coccineum</name>
    <dbReference type="NCBI Taxonomy" id="301880"/>
    <lineage>
        <taxon>Eukaryota</taxon>
        <taxon>Viridiplantae</taxon>
        <taxon>Streptophyta</taxon>
        <taxon>Embryophyta</taxon>
        <taxon>Tracheophyta</taxon>
        <taxon>Spermatophyta</taxon>
        <taxon>Magnoliopsida</taxon>
        <taxon>eudicotyledons</taxon>
        <taxon>Gunneridae</taxon>
        <taxon>Pentapetalae</taxon>
        <taxon>asterids</taxon>
        <taxon>campanulids</taxon>
        <taxon>Asterales</taxon>
        <taxon>Asteraceae</taxon>
        <taxon>Asteroideae</taxon>
        <taxon>Anthemideae</taxon>
        <taxon>Anthemidinae</taxon>
        <taxon>Tanacetum</taxon>
    </lineage>
</organism>
<comment type="caution">
    <text evidence="2">The sequence shown here is derived from an EMBL/GenBank/DDBJ whole genome shotgun (WGS) entry which is preliminary data.</text>
</comment>
<reference evidence="2" key="2">
    <citation type="submission" date="2022-01" db="EMBL/GenBank/DDBJ databases">
        <authorList>
            <person name="Yamashiro T."/>
            <person name="Shiraishi A."/>
            <person name="Satake H."/>
            <person name="Nakayama K."/>
        </authorList>
    </citation>
    <scope>NUCLEOTIDE SEQUENCE</scope>
</reference>
<name>A0ABQ5I2L8_9ASTR</name>
<reference evidence="2" key="1">
    <citation type="journal article" date="2022" name="Int. J. Mol. Sci.">
        <title>Draft Genome of Tanacetum Coccineum: Genomic Comparison of Closely Related Tanacetum-Family Plants.</title>
        <authorList>
            <person name="Yamashiro T."/>
            <person name="Shiraishi A."/>
            <person name="Nakayama K."/>
            <person name="Satake H."/>
        </authorList>
    </citation>
    <scope>NUCLEOTIDE SEQUENCE</scope>
</reference>
<gene>
    <name evidence="2" type="ORF">Tco_1082899</name>
</gene>
<proteinExistence type="predicted"/>